<comment type="caution">
    <text evidence="9">The sequence shown here is derived from an EMBL/GenBank/DDBJ whole genome shotgun (WGS) entry which is preliminary data.</text>
</comment>
<feature type="transmembrane region" description="Helical" evidence="7">
    <location>
        <begin position="20"/>
        <end position="37"/>
    </location>
</feature>
<dbReference type="InterPro" id="IPR003004">
    <property type="entry name" value="GspF/PilC"/>
</dbReference>
<dbReference type="PANTHER" id="PTHR30012:SF0">
    <property type="entry name" value="TYPE II SECRETION SYSTEM PROTEIN F-RELATED"/>
    <property type="match status" value="1"/>
</dbReference>
<feature type="domain" description="Type II secretion system protein GspF" evidence="8">
    <location>
        <begin position="217"/>
        <end position="338"/>
    </location>
</feature>
<dbReference type="AlphaFoldDB" id="A0A419SMQ6"/>
<feature type="domain" description="Type II secretion system protein GspF" evidence="8">
    <location>
        <begin position="16"/>
        <end position="136"/>
    </location>
</feature>
<dbReference type="RefSeq" id="WP_120188191.1">
    <property type="nucleotide sequence ID" value="NZ_MCHY01000006.1"/>
</dbReference>
<name>A0A419SMQ6_9BACL</name>
<gene>
    <name evidence="9" type="ORF">BEP19_00835</name>
</gene>
<feature type="transmembrane region" description="Helical" evidence="7">
    <location>
        <begin position="114"/>
        <end position="137"/>
    </location>
</feature>
<keyword evidence="5 7" id="KW-1133">Transmembrane helix</keyword>
<evidence type="ECO:0000256" key="6">
    <source>
        <dbReference type="ARBA" id="ARBA00023136"/>
    </source>
</evidence>
<dbReference type="EMBL" id="MCHY01000006">
    <property type="protein sequence ID" value="RKD25523.1"/>
    <property type="molecule type" value="Genomic_DNA"/>
</dbReference>
<evidence type="ECO:0000256" key="5">
    <source>
        <dbReference type="ARBA" id="ARBA00022989"/>
    </source>
</evidence>
<feature type="transmembrane region" description="Helical" evidence="7">
    <location>
        <begin position="321"/>
        <end position="340"/>
    </location>
</feature>
<evidence type="ECO:0000313" key="9">
    <source>
        <dbReference type="EMBL" id="RKD25523.1"/>
    </source>
</evidence>
<evidence type="ECO:0000256" key="3">
    <source>
        <dbReference type="ARBA" id="ARBA00022475"/>
    </source>
</evidence>
<dbReference type="PANTHER" id="PTHR30012">
    <property type="entry name" value="GENERAL SECRETION PATHWAY PROTEIN"/>
    <property type="match status" value="1"/>
</dbReference>
<reference evidence="9 10" key="1">
    <citation type="submission" date="2016-08" db="EMBL/GenBank/DDBJ databases">
        <title>Novel Firmicute Genomes.</title>
        <authorList>
            <person name="Poppleton D.I."/>
            <person name="Gribaldo S."/>
        </authorList>
    </citation>
    <scope>NUCLEOTIDE SEQUENCE [LARGE SCALE GENOMIC DNA]</scope>
    <source>
        <strain evidence="9 10">RAOx-1</strain>
    </source>
</reference>
<evidence type="ECO:0000256" key="2">
    <source>
        <dbReference type="ARBA" id="ARBA00005745"/>
    </source>
</evidence>
<sequence>MWKVKRRHTDRELVLFSQQLGQLLTVGFGLLGALEIIERRGSGSKRMKRDIRLLLQQLEQGATFSSVLKRIRFPPFYCFLILAAEFHGRYAEALHALALYYEQRRKRKSKLLKVFAYPTLVLLTSFGCLLFIARALIPQLASLYESFAIELPWFTTQLLLFSAHQNTFTVLLIVFLAAVSLVVFYALKKHRLRCEFGLLRIPIVSSFTKTSVTTLVLKQMGYLLDSGAHVLDICDLFEEESHWKMVSDSFGKVKLALLSGKTLSEAFEDVPFLHPITIEAVHIFEQSGNLAVGMLQLAQQLEEEHQQRLELLSSFVEVQTALVAGIFVFIIILALFLPMFDFIQHI</sequence>
<dbReference type="InterPro" id="IPR042094">
    <property type="entry name" value="T2SS_GspF_sf"/>
</dbReference>
<evidence type="ECO:0000313" key="10">
    <source>
        <dbReference type="Proteomes" id="UP000284219"/>
    </source>
</evidence>
<evidence type="ECO:0000256" key="1">
    <source>
        <dbReference type="ARBA" id="ARBA00004651"/>
    </source>
</evidence>
<dbReference type="InterPro" id="IPR018076">
    <property type="entry name" value="T2SS_GspF_dom"/>
</dbReference>
<accession>A0A419SMQ6</accession>
<evidence type="ECO:0000256" key="7">
    <source>
        <dbReference type="SAM" id="Phobius"/>
    </source>
</evidence>
<dbReference type="OrthoDB" id="9805682at2"/>
<dbReference type="Pfam" id="PF00482">
    <property type="entry name" value="T2SSF"/>
    <property type="match status" value="2"/>
</dbReference>
<protein>
    <recommendedName>
        <fullName evidence="8">Type II secretion system protein GspF domain-containing protein</fullName>
    </recommendedName>
</protein>
<keyword evidence="6 7" id="KW-0472">Membrane</keyword>
<proteinExistence type="inferred from homology"/>
<dbReference type="Proteomes" id="UP000284219">
    <property type="component" value="Unassembled WGS sequence"/>
</dbReference>
<comment type="subcellular location">
    <subcellularLocation>
        <location evidence="1">Cell membrane</location>
        <topology evidence="1">Multi-pass membrane protein</topology>
    </subcellularLocation>
</comment>
<feature type="transmembrane region" description="Helical" evidence="7">
    <location>
        <begin position="168"/>
        <end position="187"/>
    </location>
</feature>
<evidence type="ECO:0000256" key="4">
    <source>
        <dbReference type="ARBA" id="ARBA00022692"/>
    </source>
</evidence>
<organism evidence="9 10">
    <name type="scientific">Ammoniphilus oxalaticus</name>
    <dbReference type="NCBI Taxonomy" id="66863"/>
    <lineage>
        <taxon>Bacteria</taxon>
        <taxon>Bacillati</taxon>
        <taxon>Bacillota</taxon>
        <taxon>Bacilli</taxon>
        <taxon>Bacillales</taxon>
        <taxon>Paenibacillaceae</taxon>
        <taxon>Aneurinibacillus group</taxon>
        <taxon>Ammoniphilus</taxon>
    </lineage>
</organism>
<keyword evidence="3" id="KW-1003">Cell membrane</keyword>
<keyword evidence="10" id="KW-1185">Reference proteome</keyword>
<dbReference type="GO" id="GO:0005886">
    <property type="term" value="C:plasma membrane"/>
    <property type="evidence" value="ECO:0007669"/>
    <property type="project" value="UniProtKB-SubCell"/>
</dbReference>
<dbReference type="Gene3D" id="1.20.81.30">
    <property type="entry name" value="Type II secretion system (T2SS), domain F"/>
    <property type="match status" value="2"/>
</dbReference>
<keyword evidence="4 7" id="KW-0812">Transmembrane</keyword>
<evidence type="ECO:0000259" key="8">
    <source>
        <dbReference type="Pfam" id="PF00482"/>
    </source>
</evidence>
<dbReference type="PRINTS" id="PR00812">
    <property type="entry name" value="BCTERIALGSPF"/>
</dbReference>
<comment type="similarity">
    <text evidence="2">Belongs to the GSP F family.</text>
</comment>